<keyword evidence="5" id="KW-0539">Nucleus</keyword>
<feature type="region of interest" description="Disordered" evidence="6">
    <location>
        <begin position="136"/>
        <end position="170"/>
    </location>
</feature>
<dbReference type="GO" id="GO:0005634">
    <property type="term" value="C:nucleus"/>
    <property type="evidence" value="ECO:0007669"/>
    <property type="project" value="UniProtKB-SubCell"/>
</dbReference>
<dbReference type="EMBL" id="JAIWQS010000011">
    <property type="protein sequence ID" value="KAJ8751130.1"/>
    <property type="molecule type" value="Genomic_DNA"/>
</dbReference>
<dbReference type="FunFam" id="4.10.280.10:FF:000021">
    <property type="entry name" value="Transcription factor bHLH130 family"/>
    <property type="match status" value="1"/>
</dbReference>
<keyword evidence="2" id="KW-0805">Transcription regulation</keyword>
<dbReference type="PROSITE" id="PS50888">
    <property type="entry name" value="BHLH"/>
    <property type="match status" value="1"/>
</dbReference>
<keyword evidence="4" id="KW-0804">Transcription</keyword>
<feature type="compositionally biased region" description="Polar residues" evidence="6">
    <location>
        <begin position="119"/>
        <end position="128"/>
    </location>
</feature>
<name>A0AAV8SGH3_9ROSI</name>
<dbReference type="GO" id="GO:0046983">
    <property type="term" value="F:protein dimerization activity"/>
    <property type="evidence" value="ECO:0007669"/>
    <property type="project" value="InterPro"/>
</dbReference>
<evidence type="ECO:0000256" key="1">
    <source>
        <dbReference type="ARBA" id="ARBA00004123"/>
    </source>
</evidence>
<comment type="caution">
    <text evidence="8">The sequence shown here is derived from an EMBL/GenBank/DDBJ whole genome shotgun (WGS) entry which is preliminary data.</text>
</comment>
<dbReference type="Gene3D" id="4.10.280.10">
    <property type="entry name" value="Helix-loop-helix DNA-binding domain"/>
    <property type="match status" value="1"/>
</dbReference>
<dbReference type="InterPro" id="IPR011598">
    <property type="entry name" value="bHLH_dom"/>
</dbReference>
<organism evidence="8 9">
    <name type="scientific">Erythroxylum novogranatense</name>
    <dbReference type="NCBI Taxonomy" id="1862640"/>
    <lineage>
        <taxon>Eukaryota</taxon>
        <taxon>Viridiplantae</taxon>
        <taxon>Streptophyta</taxon>
        <taxon>Embryophyta</taxon>
        <taxon>Tracheophyta</taxon>
        <taxon>Spermatophyta</taxon>
        <taxon>Magnoliopsida</taxon>
        <taxon>eudicotyledons</taxon>
        <taxon>Gunneridae</taxon>
        <taxon>Pentapetalae</taxon>
        <taxon>rosids</taxon>
        <taxon>fabids</taxon>
        <taxon>Malpighiales</taxon>
        <taxon>Erythroxylaceae</taxon>
        <taxon>Erythroxylum</taxon>
    </lineage>
</organism>
<evidence type="ECO:0000259" key="7">
    <source>
        <dbReference type="PROSITE" id="PS50888"/>
    </source>
</evidence>
<evidence type="ECO:0000256" key="5">
    <source>
        <dbReference type="ARBA" id="ARBA00023242"/>
    </source>
</evidence>
<dbReference type="Pfam" id="PF00010">
    <property type="entry name" value="HLH"/>
    <property type="match status" value="1"/>
</dbReference>
<dbReference type="PANTHER" id="PTHR16223">
    <property type="entry name" value="TRANSCRIPTION FACTOR BHLH83-RELATED"/>
    <property type="match status" value="1"/>
</dbReference>
<keyword evidence="9" id="KW-1185">Reference proteome</keyword>
<feature type="region of interest" description="Disordered" evidence="6">
    <location>
        <begin position="109"/>
        <end position="128"/>
    </location>
</feature>
<evidence type="ECO:0000256" key="3">
    <source>
        <dbReference type="ARBA" id="ARBA00023125"/>
    </source>
</evidence>
<evidence type="ECO:0000256" key="6">
    <source>
        <dbReference type="SAM" id="MobiDB-lite"/>
    </source>
</evidence>
<feature type="compositionally biased region" description="Polar residues" evidence="6">
    <location>
        <begin position="136"/>
        <end position="149"/>
    </location>
</feature>
<accession>A0AAV8SGH3</accession>
<evidence type="ECO:0000313" key="8">
    <source>
        <dbReference type="EMBL" id="KAJ8751130.1"/>
    </source>
</evidence>
<dbReference type="InterPro" id="IPR036638">
    <property type="entry name" value="HLH_DNA-bd_sf"/>
</dbReference>
<dbReference type="Proteomes" id="UP001159364">
    <property type="component" value="Linkage Group LG11"/>
</dbReference>
<gene>
    <name evidence="8" type="ORF">K2173_016311</name>
</gene>
<keyword evidence="3" id="KW-0238">DNA-binding</keyword>
<evidence type="ECO:0000256" key="4">
    <source>
        <dbReference type="ARBA" id="ARBA00023163"/>
    </source>
</evidence>
<dbReference type="GO" id="GO:0000978">
    <property type="term" value="F:RNA polymerase II cis-regulatory region sequence-specific DNA binding"/>
    <property type="evidence" value="ECO:0007669"/>
    <property type="project" value="TreeGrafter"/>
</dbReference>
<dbReference type="GO" id="GO:0000981">
    <property type="term" value="F:DNA-binding transcription factor activity, RNA polymerase II-specific"/>
    <property type="evidence" value="ECO:0007669"/>
    <property type="project" value="TreeGrafter"/>
</dbReference>
<dbReference type="SUPFAM" id="SSF47459">
    <property type="entry name" value="HLH, helix-loop-helix DNA-binding domain"/>
    <property type="match status" value="1"/>
</dbReference>
<evidence type="ECO:0000313" key="9">
    <source>
        <dbReference type="Proteomes" id="UP001159364"/>
    </source>
</evidence>
<feature type="domain" description="BHLH" evidence="7">
    <location>
        <begin position="315"/>
        <end position="365"/>
    </location>
</feature>
<dbReference type="PANTHER" id="PTHR16223:SF279">
    <property type="entry name" value="TRANSCRIPTION FACTOR BHLH122"/>
    <property type="match status" value="1"/>
</dbReference>
<comment type="subcellular location">
    <subcellularLocation>
        <location evidence="1">Nucleus</location>
    </subcellularLocation>
</comment>
<dbReference type="AlphaFoldDB" id="A0AAV8SGH3"/>
<dbReference type="InterPro" id="IPR045843">
    <property type="entry name" value="IND-like"/>
</dbReference>
<dbReference type="SMART" id="SM00353">
    <property type="entry name" value="HLH"/>
    <property type="match status" value="1"/>
</dbReference>
<evidence type="ECO:0000256" key="2">
    <source>
        <dbReference type="ARBA" id="ARBA00023015"/>
    </source>
</evidence>
<feature type="compositionally biased region" description="Gly residues" evidence="6">
    <location>
        <begin position="151"/>
        <end position="160"/>
    </location>
</feature>
<reference evidence="8 9" key="1">
    <citation type="submission" date="2021-09" db="EMBL/GenBank/DDBJ databases">
        <title>Genomic insights and catalytic innovation underlie evolution of tropane alkaloids biosynthesis.</title>
        <authorList>
            <person name="Wang Y.-J."/>
            <person name="Tian T."/>
            <person name="Huang J.-P."/>
            <person name="Huang S.-X."/>
        </authorList>
    </citation>
    <scope>NUCLEOTIDE SEQUENCE [LARGE SCALE GENOMIC DNA]</scope>
    <source>
        <strain evidence="8">KIB-2018</strain>
        <tissue evidence="8">Leaf</tissue>
    </source>
</reference>
<proteinExistence type="predicted"/>
<sequence length="387" mass="43240">MESDLEHHQTHNQDQHQQYHPQKLLNSGLTRYQSAPSSYFSSLLDPGFPQDFLNRPSSPETESIFAKFLANNANTTSHPNVYNMNQDTPVKEPSSLVNQPEQQIMASMDDSRLHHRHQQSNTYSSSSVRNFYQDQSRPQLPDQNFSMATKTGGGSGGGFGNNSNLARHSSSPAELFSNMNIEFENGYAVLRETSTSRPPPSSSAQMNPIAEIGNNSMGKNCLNNNDFGDGRSNNFTSGFSVGSWDDSDITGVGDDNNSLPRLHEFEVQNLEATNRPPMLAHHLSLQKSSAEMSAIEKYLEFQDSVPCKIRAKRGCATHPRSIAERVRRTKISERMRKLQDLVPHMDKQTNTADMLELAVDYIKGLQRQVQGLSENREKCVCASNRDG</sequence>
<protein>
    <recommendedName>
        <fullName evidence="7">BHLH domain-containing protein</fullName>
    </recommendedName>
</protein>